<dbReference type="SUPFAM" id="SSF48452">
    <property type="entry name" value="TPR-like"/>
    <property type="match status" value="1"/>
</dbReference>
<dbReference type="AlphaFoldDB" id="A0A510XYT4"/>
<keyword evidence="1" id="KW-0732">Signal</keyword>
<dbReference type="Gene3D" id="1.25.40.10">
    <property type="entry name" value="Tetratricopeptide repeat domain"/>
    <property type="match status" value="1"/>
</dbReference>
<accession>A0A510XYT4</accession>
<proteinExistence type="predicted"/>
<feature type="signal peptide" evidence="1">
    <location>
        <begin position="1"/>
        <end position="23"/>
    </location>
</feature>
<feature type="chain" id="PRO_5021992234" evidence="1">
    <location>
        <begin position="24"/>
        <end position="342"/>
    </location>
</feature>
<evidence type="ECO:0000256" key="1">
    <source>
        <dbReference type="SAM" id="SignalP"/>
    </source>
</evidence>
<name>A0A510XYT4_9GAMM</name>
<sequence length="342" mass="38779">MRNNYKMMLFITCSALVISSAIAKPMIPNDDDIIATSNSSISANLTLEQLSTLVINSQYIGQTERYQGVLKNRLALLYKQNPTAQVGYLYARVLQKEHQFTHAIEVANTVIEKDPNHINTHLLLANMLMTQGKFEQAKRHCVSLIGAASVVTATTCVLDIQSQQGQLQQSYQSLLDITQNKTISLTTKQVLSEMAFRLNKLSAALEHINSIDLSKAPVSLIVLWADIQLSQNNPEQVLNTLSQFSNFQSQLEDAVLLRLAIAEKRSTHKGNKQWQTRMQQRVNLREQRQDTFHANDLANYYIHVQVDKAKAQYWANINWQQAKMSTDQHLLRQANAMVRDTL</sequence>
<dbReference type="InterPro" id="IPR011990">
    <property type="entry name" value="TPR-like_helical_dom_sf"/>
</dbReference>
<reference evidence="2 3" key="1">
    <citation type="submission" date="2019-07" db="EMBL/GenBank/DDBJ databases">
        <title>Whole genome shotgun sequence of Pseudoalteromonas espejiana NBRC 102222.</title>
        <authorList>
            <person name="Hosoyama A."/>
            <person name="Uohara A."/>
            <person name="Ohji S."/>
            <person name="Ichikawa N."/>
        </authorList>
    </citation>
    <scope>NUCLEOTIDE SEQUENCE [LARGE SCALE GENOMIC DNA]</scope>
    <source>
        <strain evidence="2 3">NBRC 102222</strain>
    </source>
</reference>
<comment type="caution">
    <text evidence="2">The sequence shown here is derived from an EMBL/GenBank/DDBJ whole genome shotgun (WGS) entry which is preliminary data.</text>
</comment>
<dbReference type="OrthoDB" id="5761728at2"/>
<dbReference type="EMBL" id="BJUM01000033">
    <property type="protein sequence ID" value="GEK56190.1"/>
    <property type="molecule type" value="Genomic_DNA"/>
</dbReference>
<gene>
    <name evidence="2" type="ORF">PES01_30350</name>
</gene>
<organism evidence="2 3">
    <name type="scientific">Pseudoalteromonas espejiana</name>
    <dbReference type="NCBI Taxonomy" id="28107"/>
    <lineage>
        <taxon>Bacteria</taxon>
        <taxon>Pseudomonadati</taxon>
        <taxon>Pseudomonadota</taxon>
        <taxon>Gammaproteobacteria</taxon>
        <taxon>Alteromonadales</taxon>
        <taxon>Pseudoalteromonadaceae</taxon>
        <taxon>Pseudoalteromonas</taxon>
    </lineage>
</organism>
<dbReference type="RefSeq" id="WP_089349840.1">
    <property type="nucleotide sequence ID" value="NZ_BJUM01000033.1"/>
</dbReference>
<keyword evidence="3" id="KW-1185">Reference proteome</keyword>
<protein>
    <submittedName>
        <fullName evidence="2">Uncharacterized protein</fullName>
    </submittedName>
</protein>
<dbReference type="Proteomes" id="UP000321419">
    <property type="component" value="Unassembled WGS sequence"/>
</dbReference>
<evidence type="ECO:0000313" key="2">
    <source>
        <dbReference type="EMBL" id="GEK56190.1"/>
    </source>
</evidence>
<evidence type="ECO:0000313" key="3">
    <source>
        <dbReference type="Proteomes" id="UP000321419"/>
    </source>
</evidence>